<evidence type="ECO:0000313" key="2">
    <source>
        <dbReference type="EMBL" id="ORA23425.1"/>
    </source>
</evidence>
<dbReference type="AlphaFoldDB" id="A0A1X0A0K4"/>
<dbReference type="Proteomes" id="UP000192448">
    <property type="component" value="Unassembled WGS sequence"/>
</dbReference>
<keyword evidence="1" id="KW-1133">Transmembrane helix</keyword>
<proteinExistence type="predicted"/>
<name>A0A1X0A0K4_9MYCO</name>
<dbReference type="RefSeq" id="WP_083170529.1">
    <property type="nucleotide sequence ID" value="NZ_MVHF01000062.1"/>
</dbReference>
<reference evidence="2 3" key="1">
    <citation type="submission" date="2017-02" db="EMBL/GenBank/DDBJ databases">
        <title>The new phylogeny of genus Mycobacterium.</title>
        <authorList>
            <person name="Tortoli E."/>
            <person name="Trovato A."/>
            <person name="Cirillo D.M."/>
        </authorList>
    </citation>
    <scope>NUCLEOTIDE SEQUENCE [LARGE SCALE GENOMIC DNA]</scope>
    <source>
        <strain evidence="2 3">RW6</strain>
    </source>
</reference>
<evidence type="ECO:0000256" key="1">
    <source>
        <dbReference type="SAM" id="Phobius"/>
    </source>
</evidence>
<gene>
    <name evidence="2" type="ORF">BST13_35325</name>
</gene>
<evidence type="ECO:0000313" key="3">
    <source>
        <dbReference type="Proteomes" id="UP000192448"/>
    </source>
</evidence>
<sequence length="60" mass="6106">MIRAICILVGAVASGSALAGIYLGAITLFGVGLAVAVAAGLGADLHQFTERNTTHVRQRL</sequence>
<keyword evidence="1" id="KW-0472">Membrane</keyword>
<dbReference type="EMBL" id="MVHF01000062">
    <property type="protein sequence ID" value="ORA23425.1"/>
    <property type="molecule type" value="Genomic_DNA"/>
</dbReference>
<accession>A0A1X0A0K4</accession>
<dbReference type="STRING" id="1927124.BST13_35325"/>
<comment type="caution">
    <text evidence="2">The sequence shown here is derived from an EMBL/GenBank/DDBJ whole genome shotgun (WGS) entry which is preliminary data.</text>
</comment>
<organism evidence="2 3">
    <name type="scientific">Mycobacterium aquaticum</name>
    <dbReference type="NCBI Taxonomy" id="1927124"/>
    <lineage>
        <taxon>Bacteria</taxon>
        <taxon>Bacillati</taxon>
        <taxon>Actinomycetota</taxon>
        <taxon>Actinomycetes</taxon>
        <taxon>Mycobacteriales</taxon>
        <taxon>Mycobacteriaceae</taxon>
        <taxon>Mycobacterium</taxon>
    </lineage>
</organism>
<keyword evidence="1" id="KW-0812">Transmembrane</keyword>
<protein>
    <submittedName>
        <fullName evidence="2">Uncharacterized protein</fullName>
    </submittedName>
</protein>
<keyword evidence="3" id="KW-1185">Reference proteome</keyword>
<feature type="transmembrane region" description="Helical" evidence="1">
    <location>
        <begin position="29"/>
        <end position="49"/>
    </location>
</feature>